<feature type="compositionally biased region" description="Polar residues" evidence="1">
    <location>
        <begin position="81"/>
        <end position="94"/>
    </location>
</feature>
<feature type="compositionally biased region" description="Basic and acidic residues" evidence="1">
    <location>
        <begin position="108"/>
        <end position="123"/>
    </location>
</feature>
<dbReference type="OrthoDB" id="10071234at2759"/>
<sequence>REESLRLINPFRTMANIYVGFHDQRSSSRVLKPPGGGSSDIFGTGPVKAKNEEIKSAPNTPSKNDVDTKNQINPEEKSDSDSVTNNKQVEQSNSEEIKIENLSINEENGEKLEDRPSETKATSKPDTISSIIRQDDQVEVQSPVIEPEKKTPQRVPPGGYSSGLW</sequence>
<proteinExistence type="predicted"/>
<protein>
    <recommendedName>
        <fullName evidence="3">Microtubule-associated protein Jupiter</fullName>
    </recommendedName>
</protein>
<name>V5H572_ANOGL</name>
<dbReference type="EMBL" id="GALX01000518">
    <property type="protein sequence ID" value="JAB67948.1"/>
    <property type="molecule type" value="Transcribed_RNA"/>
</dbReference>
<organism evidence="2">
    <name type="scientific">Anoplophora glabripennis</name>
    <name type="common">Asian longhorn beetle</name>
    <name type="synonym">Anoplophora nobilis</name>
    <dbReference type="NCBI Taxonomy" id="217634"/>
    <lineage>
        <taxon>Eukaryota</taxon>
        <taxon>Metazoa</taxon>
        <taxon>Ecdysozoa</taxon>
        <taxon>Arthropoda</taxon>
        <taxon>Hexapoda</taxon>
        <taxon>Insecta</taxon>
        <taxon>Pterygota</taxon>
        <taxon>Neoptera</taxon>
        <taxon>Endopterygota</taxon>
        <taxon>Coleoptera</taxon>
        <taxon>Polyphaga</taxon>
        <taxon>Cucujiformia</taxon>
        <taxon>Chrysomeloidea</taxon>
        <taxon>Cerambycidae</taxon>
        <taxon>Lamiinae</taxon>
        <taxon>Lamiini</taxon>
        <taxon>Anoplophora</taxon>
    </lineage>
</organism>
<feature type="non-terminal residue" evidence="2">
    <location>
        <position position="1"/>
    </location>
</feature>
<reference evidence="2" key="1">
    <citation type="submission" date="2013-07" db="EMBL/GenBank/DDBJ databases">
        <title>Midgut Transcriptome Profiling of Anoplphora glabripennis, a Lignocellulose Degrading, Wood-Boring Cerambycid.</title>
        <authorList>
            <person name="Scully E.D."/>
            <person name="Hoover K."/>
            <person name="Carlson J.E."/>
            <person name="Tien M."/>
            <person name="Geib S.M."/>
        </authorList>
    </citation>
    <scope>NUCLEOTIDE SEQUENCE</scope>
</reference>
<evidence type="ECO:0000256" key="1">
    <source>
        <dbReference type="SAM" id="MobiDB-lite"/>
    </source>
</evidence>
<feature type="compositionally biased region" description="Basic and acidic residues" evidence="1">
    <location>
        <begin position="64"/>
        <end position="80"/>
    </location>
</feature>
<evidence type="ECO:0008006" key="3">
    <source>
        <dbReference type="Google" id="ProtNLM"/>
    </source>
</evidence>
<dbReference type="AlphaFoldDB" id="V5H572"/>
<feature type="region of interest" description="Disordered" evidence="1">
    <location>
        <begin position="22"/>
        <end position="165"/>
    </location>
</feature>
<accession>V5H572</accession>
<evidence type="ECO:0000313" key="2">
    <source>
        <dbReference type="EMBL" id="JAB67948.1"/>
    </source>
</evidence>